<gene>
    <name evidence="2" type="ORF">TWF106_006644</name>
    <name evidence="1" type="ORF">TWF191_002360</name>
</gene>
<dbReference type="Pfam" id="PF13911">
    <property type="entry name" value="AhpC-TSA_2"/>
    <property type="match status" value="1"/>
</dbReference>
<accession>A0A6G1M2N4</accession>
<name>A0A6G1M2N4_ORBOL</name>
<evidence type="ECO:0000313" key="4">
    <source>
        <dbReference type="Proteomes" id="UP000483672"/>
    </source>
</evidence>
<dbReference type="EMBL" id="WIPF01000149">
    <property type="protein sequence ID" value="KAF3203978.1"/>
    <property type="molecule type" value="Genomic_DNA"/>
</dbReference>
<sequence length="271" mass="29925">MSKMAVAATSNSKSKVVLAKPMVQSPSSGLPPSPSQLPSQSEWDKALSLPMVDGDGEIHSFESLIQTDYEIDTVLVIFVRHFFCGLCKNYIESLSPLITPETLKLQRTRLIIIGCGGYSMIKPYAEELRTPFPIYTDHSRAIFKALGMGRTLQGPAKKPAYVKTTVVEMGLKAFKHVMKSAMHGGALWDAGDMSQVGGEWFIRNGKLEWGHRMPDTAGHMSAEEIWDVVKFRSEEQGGTQIREGIVRAGTMEKHGAFEPSRIEDTKRCGCS</sequence>
<dbReference type="Proteomes" id="UP000472727">
    <property type="component" value="Unassembled WGS sequence"/>
</dbReference>
<dbReference type="Gene3D" id="3.40.30.10">
    <property type="entry name" value="Glutaredoxin"/>
    <property type="match status" value="1"/>
</dbReference>
<dbReference type="InterPro" id="IPR032801">
    <property type="entry name" value="PXL2A/B/C"/>
</dbReference>
<proteinExistence type="predicted"/>
<organism evidence="2 3">
    <name type="scientific">Orbilia oligospora</name>
    <name type="common">Nematode-trapping fungus</name>
    <name type="synonym">Arthrobotrys oligospora</name>
    <dbReference type="NCBI Taxonomy" id="2813651"/>
    <lineage>
        <taxon>Eukaryota</taxon>
        <taxon>Fungi</taxon>
        <taxon>Dikarya</taxon>
        <taxon>Ascomycota</taxon>
        <taxon>Pezizomycotina</taxon>
        <taxon>Orbiliomycetes</taxon>
        <taxon>Orbiliales</taxon>
        <taxon>Orbiliaceae</taxon>
        <taxon>Orbilia</taxon>
    </lineage>
</organism>
<dbReference type="PANTHER" id="PTHR28630:SF3">
    <property type="entry name" value="PEROXIREDOXIN-LIKE 2C"/>
    <property type="match status" value="1"/>
</dbReference>
<evidence type="ECO:0000313" key="3">
    <source>
        <dbReference type="Proteomes" id="UP000472727"/>
    </source>
</evidence>
<dbReference type="Proteomes" id="UP000483672">
    <property type="component" value="Unassembled WGS sequence"/>
</dbReference>
<reference evidence="3 4" key="1">
    <citation type="submission" date="2019-06" db="EMBL/GenBank/DDBJ databases">
        <authorList>
            <person name="Palmer J.M."/>
        </authorList>
    </citation>
    <scope>NUCLEOTIDE SEQUENCE [LARGE SCALE GENOMIC DNA]</scope>
    <source>
        <strain evidence="2 3">TWF106</strain>
        <strain evidence="1 4">TWF191</strain>
    </source>
</reference>
<protein>
    <submittedName>
        <fullName evidence="2">Uncharacterized protein</fullName>
    </submittedName>
</protein>
<dbReference type="EMBL" id="WIWS01000032">
    <property type="protein sequence ID" value="KAF3220583.1"/>
    <property type="molecule type" value="Genomic_DNA"/>
</dbReference>
<evidence type="ECO:0000313" key="1">
    <source>
        <dbReference type="EMBL" id="KAF3203978.1"/>
    </source>
</evidence>
<dbReference type="SUPFAM" id="SSF52833">
    <property type="entry name" value="Thioredoxin-like"/>
    <property type="match status" value="1"/>
</dbReference>
<evidence type="ECO:0000313" key="2">
    <source>
        <dbReference type="EMBL" id="KAF3220583.1"/>
    </source>
</evidence>
<dbReference type="AlphaFoldDB" id="A0A6G1M2N4"/>
<dbReference type="PANTHER" id="PTHR28630">
    <property type="match status" value="1"/>
</dbReference>
<dbReference type="InterPro" id="IPR036249">
    <property type="entry name" value="Thioredoxin-like_sf"/>
</dbReference>
<comment type="caution">
    <text evidence="2">The sequence shown here is derived from an EMBL/GenBank/DDBJ whole genome shotgun (WGS) entry which is preliminary data.</text>
</comment>